<feature type="region of interest" description="Disordered" evidence="3">
    <location>
        <begin position="23"/>
        <end position="54"/>
    </location>
</feature>
<dbReference type="OrthoDB" id="21292at2759"/>
<protein>
    <recommendedName>
        <fullName evidence="2">Peroxin-19</fullName>
    </recommendedName>
</protein>
<accession>A0A0L0C6F4</accession>
<reference evidence="4 5" key="1">
    <citation type="journal article" date="2015" name="Nat. Commun.">
        <title>Lucilia cuprina genome unlocks parasitic fly biology to underpin future interventions.</title>
        <authorList>
            <person name="Anstead C.A."/>
            <person name="Korhonen P.K."/>
            <person name="Young N.D."/>
            <person name="Hall R.S."/>
            <person name="Jex A.R."/>
            <person name="Murali S.C."/>
            <person name="Hughes D.S."/>
            <person name="Lee S.F."/>
            <person name="Perry T."/>
            <person name="Stroehlein A.J."/>
            <person name="Ansell B.R."/>
            <person name="Breugelmans B."/>
            <person name="Hofmann A."/>
            <person name="Qu J."/>
            <person name="Dugan S."/>
            <person name="Lee S.L."/>
            <person name="Chao H."/>
            <person name="Dinh H."/>
            <person name="Han Y."/>
            <person name="Doddapaneni H.V."/>
            <person name="Worley K.C."/>
            <person name="Muzny D.M."/>
            <person name="Ioannidis P."/>
            <person name="Waterhouse R.M."/>
            <person name="Zdobnov E.M."/>
            <person name="James P.J."/>
            <person name="Bagnall N.H."/>
            <person name="Kotze A.C."/>
            <person name="Gibbs R.A."/>
            <person name="Richards S."/>
            <person name="Batterham P."/>
            <person name="Gasser R.B."/>
        </authorList>
    </citation>
    <scope>NUCLEOTIDE SEQUENCE [LARGE SCALE GENOMIC DNA]</scope>
    <source>
        <strain evidence="4 5">LS</strain>
        <tissue evidence="4">Full body</tissue>
    </source>
</reference>
<dbReference type="PANTHER" id="PTHR12774">
    <property type="entry name" value="PEROXISOMAL BIOGENESIS FACTOR 19"/>
    <property type="match status" value="1"/>
</dbReference>
<evidence type="ECO:0000313" key="4">
    <source>
        <dbReference type="EMBL" id="KNC27831.1"/>
    </source>
</evidence>
<dbReference type="Proteomes" id="UP000037069">
    <property type="component" value="Unassembled WGS sequence"/>
</dbReference>
<feature type="region of interest" description="Disordered" evidence="3">
    <location>
        <begin position="70"/>
        <end position="89"/>
    </location>
</feature>
<evidence type="ECO:0000256" key="1">
    <source>
        <dbReference type="ARBA" id="ARBA00006326"/>
    </source>
</evidence>
<comment type="caution">
    <text evidence="4">The sequence shown here is derived from an EMBL/GenBank/DDBJ whole genome shotgun (WGS) entry which is preliminary data.</text>
</comment>
<dbReference type="Pfam" id="PF04614">
    <property type="entry name" value="Pex19"/>
    <property type="match status" value="1"/>
</dbReference>
<proteinExistence type="inferred from homology"/>
<dbReference type="GO" id="GO:0033328">
    <property type="term" value="F:peroxisome membrane targeting sequence binding"/>
    <property type="evidence" value="ECO:0007669"/>
    <property type="project" value="TreeGrafter"/>
</dbReference>
<comment type="similarity">
    <text evidence="1">Belongs to the peroxin-19 family.</text>
</comment>
<dbReference type="GO" id="GO:0045046">
    <property type="term" value="P:protein import into peroxisome membrane"/>
    <property type="evidence" value="ECO:0007669"/>
    <property type="project" value="TreeGrafter"/>
</dbReference>
<dbReference type="STRING" id="7375.A0A0L0C6F4"/>
<dbReference type="InterPro" id="IPR006708">
    <property type="entry name" value="Pex19"/>
</dbReference>
<dbReference type="GO" id="GO:0005778">
    <property type="term" value="C:peroxisomal membrane"/>
    <property type="evidence" value="ECO:0007669"/>
    <property type="project" value="TreeGrafter"/>
</dbReference>
<dbReference type="InterPro" id="IPR038322">
    <property type="entry name" value="Pex19_C_sf"/>
</dbReference>
<gene>
    <name evidence="4" type="ORF">FF38_12504</name>
</gene>
<evidence type="ECO:0000256" key="2">
    <source>
        <dbReference type="ARBA" id="ARBA00029688"/>
    </source>
</evidence>
<sequence>MADQQKPNDNELNELLDNALQDFAKNDKSSSNDANAAATAGATGESGEQAGDSEEFFLEQAKLLAERMNTLFGGPDTPSGDVAPLPQDPDQILAGFKKMAEAAAMTLQGENSASDEEVAKYSDSIAQALKGLQEGTDNLNAPVSETDVAQMFGGLSLENAGSDDGNMFLPFMEGMMQSLLSAEILLPSIKELLEKYPKYLEENGDKIAAEDKERYEKQLELYKIIEGHLESENPNDSAKEKREKFKVVLDDMRKLQEYGQPPEEILAETAGDLPMLDPAAAGAAAGNPQCPMM</sequence>
<dbReference type="Gene3D" id="1.20.120.900">
    <property type="entry name" value="Pex19, mPTS binding domain"/>
    <property type="match status" value="1"/>
</dbReference>
<dbReference type="OMA" id="YEPMKEM"/>
<name>A0A0L0C6F4_LUCCU</name>
<dbReference type="PANTHER" id="PTHR12774:SF2">
    <property type="entry name" value="PEROXISOMAL BIOGENESIS FACTOR 19"/>
    <property type="match status" value="1"/>
</dbReference>
<feature type="compositionally biased region" description="Low complexity" evidence="3">
    <location>
        <begin position="31"/>
        <end position="50"/>
    </location>
</feature>
<dbReference type="AlphaFoldDB" id="A0A0L0C6F4"/>
<keyword evidence="5" id="KW-1185">Reference proteome</keyword>
<evidence type="ECO:0000313" key="5">
    <source>
        <dbReference type="Proteomes" id="UP000037069"/>
    </source>
</evidence>
<evidence type="ECO:0000256" key="3">
    <source>
        <dbReference type="SAM" id="MobiDB-lite"/>
    </source>
</evidence>
<dbReference type="EMBL" id="JRES01000841">
    <property type="protein sequence ID" value="KNC27831.1"/>
    <property type="molecule type" value="Genomic_DNA"/>
</dbReference>
<organism evidence="4 5">
    <name type="scientific">Lucilia cuprina</name>
    <name type="common">Green bottle fly</name>
    <name type="synonym">Australian sheep blowfly</name>
    <dbReference type="NCBI Taxonomy" id="7375"/>
    <lineage>
        <taxon>Eukaryota</taxon>
        <taxon>Metazoa</taxon>
        <taxon>Ecdysozoa</taxon>
        <taxon>Arthropoda</taxon>
        <taxon>Hexapoda</taxon>
        <taxon>Insecta</taxon>
        <taxon>Pterygota</taxon>
        <taxon>Neoptera</taxon>
        <taxon>Endopterygota</taxon>
        <taxon>Diptera</taxon>
        <taxon>Brachycera</taxon>
        <taxon>Muscomorpha</taxon>
        <taxon>Oestroidea</taxon>
        <taxon>Calliphoridae</taxon>
        <taxon>Luciliinae</taxon>
        <taxon>Lucilia</taxon>
    </lineage>
</organism>